<dbReference type="PANTHER" id="PTHR47510">
    <property type="entry name" value="REVERSE TRANSCRIPTASE DOMAIN-CONTAINING PROTEIN"/>
    <property type="match status" value="1"/>
</dbReference>
<protein>
    <recommendedName>
        <fullName evidence="2">Reverse transcriptase domain-containing protein</fullName>
    </recommendedName>
</protein>
<gene>
    <name evidence="1" type="primary">ORF176015</name>
</gene>
<evidence type="ECO:0008006" key="2">
    <source>
        <dbReference type="Google" id="ProtNLM"/>
    </source>
</evidence>
<feature type="non-terminal residue" evidence="1">
    <location>
        <position position="292"/>
    </location>
</feature>
<dbReference type="AlphaFoldDB" id="A0A0B7BDA5"/>
<dbReference type="PANTHER" id="PTHR47510:SF3">
    <property type="entry name" value="ENDO_EXONUCLEASE_PHOSPHATASE DOMAIN-CONTAINING PROTEIN"/>
    <property type="match status" value="1"/>
</dbReference>
<sequence length="292" mass="34461">IEGAVTSVFNTLEGVSNINKEWQIFKTNIMDIVKENCGLKKLNKHRKHTAWWNAEVKRSIQEKKKCFHRWQKSKLDEDYTKYRTARMYSKNKVKSSKSESWAKYGEHLAELCTKAPRKFYRSIKAMRLREEQFNPVTIINNKSRKPLTNSKDIKDRWKEYFTELLNCETQGTETFQLKHGKYQQLNILESEVEMALNQSKRRKAAGIDGITTEMLLACKTTAITWLTRIFNIAWEAQEVPDDWQRAIIVPIWKNKGDKRECETYRGISLLSQIGKIFAKILERRARHILEPQ</sequence>
<evidence type="ECO:0000313" key="1">
    <source>
        <dbReference type="EMBL" id="CEK90301.1"/>
    </source>
</evidence>
<dbReference type="EMBL" id="HACG01043436">
    <property type="protein sequence ID" value="CEK90301.1"/>
    <property type="molecule type" value="Transcribed_RNA"/>
</dbReference>
<organism evidence="1">
    <name type="scientific">Arion vulgaris</name>
    <dbReference type="NCBI Taxonomy" id="1028688"/>
    <lineage>
        <taxon>Eukaryota</taxon>
        <taxon>Metazoa</taxon>
        <taxon>Spiralia</taxon>
        <taxon>Lophotrochozoa</taxon>
        <taxon>Mollusca</taxon>
        <taxon>Gastropoda</taxon>
        <taxon>Heterobranchia</taxon>
        <taxon>Euthyneura</taxon>
        <taxon>Panpulmonata</taxon>
        <taxon>Eupulmonata</taxon>
        <taxon>Stylommatophora</taxon>
        <taxon>Helicina</taxon>
        <taxon>Arionoidea</taxon>
        <taxon>Arionidae</taxon>
        <taxon>Arion</taxon>
    </lineage>
</organism>
<name>A0A0B7BDA5_9EUPU</name>
<accession>A0A0B7BDA5</accession>
<proteinExistence type="predicted"/>
<feature type="non-terminal residue" evidence="1">
    <location>
        <position position="1"/>
    </location>
</feature>
<reference evidence="1" key="1">
    <citation type="submission" date="2014-12" db="EMBL/GenBank/DDBJ databases">
        <title>Insight into the proteome of Arion vulgaris.</title>
        <authorList>
            <person name="Aradska J."/>
            <person name="Bulat T."/>
            <person name="Smidak R."/>
            <person name="Sarate P."/>
            <person name="Gangsoo J."/>
            <person name="Sialana F."/>
            <person name="Bilban M."/>
            <person name="Lubec G."/>
        </authorList>
    </citation>
    <scope>NUCLEOTIDE SEQUENCE</scope>
    <source>
        <tissue evidence="1">Skin</tissue>
    </source>
</reference>